<dbReference type="Proteomes" id="UP001164746">
    <property type="component" value="Chromosome 12"/>
</dbReference>
<evidence type="ECO:0000313" key="3">
    <source>
        <dbReference type="Proteomes" id="UP001164746"/>
    </source>
</evidence>
<proteinExistence type="predicted"/>
<protein>
    <submittedName>
        <fullName evidence="2">Uncharacterized protein</fullName>
    </submittedName>
</protein>
<gene>
    <name evidence="2" type="ORF">MAR_016591</name>
</gene>
<name>A0ABY7FNM3_MYAAR</name>
<accession>A0ABY7FNM3</accession>
<keyword evidence="3" id="KW-1185">Reference proteome</keyword>
<dbReference type="PANTHER" id="PTHR33395:SF21">
    <property type="entry name" value="PERICARDIN"/>
    <property type="match status" value="1"/>
</dbReference>
<evidence type="ECO:0000313" key="2">
    <source>
        <dbReference type="EMBL" id="WAR22617.1"/>
    </source>
</evidence>
<dbReference type="EMBL" id="CP111023">
    <property type="protein sequence ID" value="WAR22617.1"/>
    <property type="molecule type" value="Genomic_DNA"/>
</dbReference>
<organism evidence="2 3">
    <name type="scientific">Mya arenaria</name>
    <name type="common">Soft-shell clam</name>
    <dbReference type="NCBI Taxonomy" id="6604"/>
    <lineage>
        <taxon>Eukaryota</taxon>
        <taxon>Metazoa</taxon>
        <taxon>Spiralia</taxon>
        <taxon>Lophotrochozoa</taxon>
        <taxon>Mollusca</taxon>
        <taxon>Bivalvia</taxon>
        <taxon>Autobranchia</taxon>
        <taxon>Heteroconchia</taxon>
        <taxon>Euheterodonta</taxon>
        <taxon>Imparidentia</taxon>
        <taxon>Neoheterodontei</taxon>
        <taxon>Myida</taxon>
        <taxon>Myoidea</taxon>
        <taxon>Myidae</taxon>
        <taxon>Mya</taxon>
    </lineage>
</organism>
<feature type="coiled-coil region" evidence="1">
    <location>
        <begin position="38"/>
        <end position="75"/>
    </location>
</feature>
<reference evidence="2" key="1">
    <citation type="submission" date="2022-11" db="EMBL/GenBank/DDBJ databases">
        <title>Centuries of genome instability and evolution in soft-shell clam transmissible cancer (bioRxiv).</title>
        <authorList>
            <person name="Hart S.F.M."/>
            <person name="Yonemitsu M.A."/>
            <person name="Giersch R.M."/>
            <person name="Beal B.F."/>
            <person name="Arriagada G."/>
            <person name="Davis B.W."/>
            <person name="Ostrander E.A."/>
            <person name="Goff S.P."/>
            <person name="Metzger M.J."/>
        </authorList>
    </citation>
    <scope>NUCLEOTIDE SEQUENCE</scope>
    <source>
        <strain evidence="2">MELC-2E11</strain>
        <tissue evidence="2">Siphon/mantle</tissue>
    </source>
</reference>
<evidence type="ECO:0000256" key="1">
    <source>
        <dbReference type="SAM" id="Coils"/>
    </source>
</evidence>
<keyword evidence="1" id="KW-0175">Coiled coil</keyword>
<sequence>MCTRKDLEEVASQMVEKFKEQLLIDLKDEFTKIVDSKFNDLKTEIAEIRKENQHLKECIASANEARDELEQYGRRSMLEIHDEEKANALNNYFSSISNVNDSSSTLPRSNLKTNYCLNELTINEQEVIDILENLDVNKSTRPDQIMAKIAGLFIAGKNEEKANALNNYFSSISNVNDSSSTLPRSNLKTNYCLNELTINEQEVIDILENLDVNKSTRPDQIMAKIAGLFIAGKNEEKANALNNYFSSISNVNDSSSTLPRSNLKTNYCLNELTINEQEVIDILENLDVNKSTRPDQIMAKIAGLFIAGKKY</sequence>
<dbReference type="PANTHER" id="PTHR33395">
    <property type="entry name" value="TRANSCRIPTASE, PUTATIVE-RELATED-RELATED"/>
    <property type="match status" value="1"/>
</dbReference>